<reference evidence="1 2" key="1">
    <citation type="journal article" date="2012" name="J. Bacteriol.">
        <title>Genome Sequence of Gallaecimonas xiamenensis Type Strain 3-C-1.</title>
        <authorList>
            <person name="Lai Q."/>
            <person name="Wang L."/>
            <person name="Wang W."/>
            <person name="Shao Z."/>
        </authorList>
    </citation>
    <scope>NUCLEOTIDE SEQUENCE [LARGE SCALE GENOMIC DNA]</scope>
    <source>
        <strain evidence="1 2">3-C-1</strain>
    </source>
</reference>
<dbReference type="OrthoDB" id="9796845at2"/>
<evidence type="ECO:0000313" key="1">
    <source>
        <dbReference type="EMBL" id="EKE68919.1"/>
    </source>
</evidence>
<organism evidence="1 2">
    <name type="scientific">Gallaecimonas xiamenensis 3-C-1</name>
    <dbReference type="NCBI Taxonomy" id="745411"/>
    <lineage>
        <taxon>Bacteria</taxon>
        <taxon>Pseudomonadati</taxon>
        <taxon>Pseudomonadota</taxon>
        <taxon>Gammaproteobacteria</taxon>
        <taxon>Enterobacterales</taxon>
        <taxon>Gallaecimonadaceae</taxon>
        <taxon>Gallaecimonas</taxon>
    </lineage>
</organism>
<evidence type="ECO:0000313" key="2">
    <source>
        <dbReference type="Proteomes" id="UP000006755"/>
    </source>
</evidence>
<accession>K2JE77</accession>
<sequence length="252" mass="28266">MKTRILTALKALEAREGMEILFACESGSRAWGFASPDSDFDVRFVYRRPVSHYLSLGKRSDTLTEPIVDELDFAGWDLDKTLTLLRASNPSLLEWLRSPILYRADEVWLGATRQLMADSWQPRALYYHYLSMAKGNAKVNGRGGLSVKGALYVLRPLLCARWLLRFDSLPPLDFTALYQGLGLGAAITGQLESLLAFKRQALEQDQLVLSAELAAFMARELNALESCKPPLRDKAPMASFDAFFMKTLALDH</sequence>
<comment type="caution">
    <text evidence="1">The sequence shown here is derived from an EMBL/GenBank/DDBJ whole genome shotgun (WGS) entry which is preliminary data.</text>
</comment>
<gene>
    <name evidence="1" type="ORF">B3C1_16079</name>
</gene>
<keyword evidence="1" id="KW-0808">Transferase</keyword>
<dbReference type="Pfam" id="PF10127">
    <property type="entry name" value="RlaP"/>
    <property type="match status" value="1"/>
</dbReference>
<protein>
    <submittedName>
        <fullName evidence="1">Nucleotidyltransferase</fullName>
    </submittedName>
</protein>
<dbReference type="eggNOG" id="COG3541">
    <property type="taxonomic scope" value="Bacteria"/>
</dbReference>
<dbReference type="AlphaFoldDB" id="K2JE77"/>
<keyword evidence="2" id="KW-1185">Reference proteome</keyword>
<dbReference type="Proteomes" id="UP000006755">
    <property type="component" value="Unassembled WGS sequence"/>
</dbReference>
<dbReference type="STRING" id="745411.B3C1_16079"/>
<dbReference type="PATRIC" id="fig|745411.4.peg.3164"/>
<dbReference type="PANTHER" id="PTHR34817:SF2">
    <property type="entry name" value="NUCLEOTIDYLTRANSFERASE"/>
    <property type="match status" value="1"/>
</dbReference>
<dbReference type="InterPro" id="IPR018775">
    <property type="entry name" value="RlaP"/>
</dbReference>
<dbReference type="GO" id="GO:0016740">
    <property type="term" value="F:transferase activity"/>
    <property type="evidence" value="ECO:0007669"/>
    <property type="project" value="UniProtKB-KW"/>
</dbReference>
<name>K2JE77_9GAMM</name>
<dbReference type="PANTHER" id="PTHR34817">
    <property type="entry name" value="NUCLEOTIDYLTRANSFERASE"/>
    <property type="match status" value="1"/>
</dbReference>
<dbReference type="RefSeq" id="WP_008486126.1">
    <property type="nucleotide sequence ID" value="NZ_AMRI01000027.1"/>
</dbReference>
<dbReference type="EMBL" id="AMRI01000027">
    <property type="protein sequence ID" value="EKE68919.1"/>
    <property type="molecule type" value="Genomic_DNA"/>
</dbReference>
<proteinExistence type="predicted"/>